<dbReference type="CDD" id="cd04301">
    <property type="entry name" value="NAT_SF"/>
    <property type="match status" value="1"/>
</dbReference>
<reference evidence="3" key="1">
    <citation type="submission" date="2020-04" db="EMBL/GenBank/DDBJ databases">
        <authorList>
            <person name="Chiriac C."/>
            <person name="Salcher M."/>
            <person name="Ghai R."/>
            <person name="Kavagutti S V."/>
        </authorList>
    </citation>
    <scope>NUCLEOTIDE SEQUENCE</scope>
</reference>
<feature type="region of interest" description="Disordered" evidence="1">
    <location>
        <begin position="97"/>
        <end position="118"/>
    </location>
</feature>
<dbReference type="EMBL" id="LR796226">
    <property type="protein sequence ID" value="CAB4129020.1"/>
    <property type="molecule type" value="Genomic_DNA"/>
</dbReference>
<protein>
    <submittedName>
        <fullName evidence="3">NAT_SF domain containing protein</fullName>
    </submittedName>
</protein>
<evidence type="ECO:0000256" key="1">
    <source>
        <dbReference type="SAM" id="MobiDB-lite"/>
    </source>
</evidence>
<evidence type="ECO:0000259" key="2">
    <source>
        <dbReference type="Pfam" id="PF00583"/>
    </source>
</evidence>
<dbReference type="Gene3D" id="3.40.630.30">
    <property type="match status" value="1"/>
</dbReference>
<dbReference type="SUPFAM" id="SSF55729">
    <property type="entry name" value="Acyl-CoA N-acyltransferases (Nat)"/>
    <property type="match status" value="1"/>
</dbReference>
<dbReference type="Pfam" id="PF00583">
    <property type="entry name" value="Acetyltransf_1"/>
    <property type="match status" value="1"/>
</dbReference>
<dbReference type="InterPro" id="IPR016181">
    <property type="entry name" value="Acyl_CoA_acyltransferase"/>
</dbReference>
<feature type="domain" description="N-acetyltransferase" evidence="2">
    <location>
        <begin position="28"/>
        <end position="95"/>
    </location>
</feature>
<evidence type="ECO:0000313" key="3">
    <source>
        <dbReference type="EMBL" id="CAB4129020.1"/>
    </source>
</evidence>
<organism evidence="3">
    <name type="scientific">uncultured Caudovirales phage</name>
    <dbReference type="NCBI Taxonomy" id="2100421"/>
    <lineage>
        <taxon>Viruses</taxon>
        <taxon>Duplodnaviria</taxon>
        <taxon>Heunggongvirae</taxon>
        <taxon>Uroviricota</taxon>
        <taxon>Caudoviricetes</taxon>
        <taxon>Peduoviridae</taxon>
        <taxon>Maltschvirus</taxon>
        <taxon>Maltschvirus maltsch</taxon>
    </lineage>
</organism>
<gene>
    <name evidence="3" type="ORF">UFOVP111_133</name>
</gene>
<name>A0A6J5L8E8_9CAUD</name>
<dbReference type="GO" id="GO:0016747">
    <property type="term" value="F:acyltransferase activity, transferring groups other than amino-acyl groups"/>
    <property type="evidence" value="ECO:0007669"/>
    <property type="project" value="InterPro"/>
</dbReference>
<sequence length="118" mass="13124">MLTTRPLPSSTLFLQKITKMSRNEHFATGANEHQYSYEHDNGTVSAYHPTAKGLVGQMQLSDPNPQGQSEVRNVWVAPNHQRKGVATAMWNTMRKHNPNVVHSTTQSEAGKAWAAKAK</sequence>
<dbReference type="InterPro" id="IPR000182">
    <property type="entry name" value="GNAT_dom"/>
</dbReference>
<proteinExistence type="predicted"/>
<accession>A0A6J5L8E8</accession>